<keyword evidence="3" id="KW-0472">Membrane</keyword>
<dbReference type="Gene3D" id="2.40.160.10">
    <property type="entry name" value="Porin"/>
    <property type="match status" value="1"/>
</dbReference>
<gene>
    <name evidence="5" type="ordered locus">VVA1669</name>
</gene>
<dbReference type="GO" id="GO:0009279">
    <property type="term" value="C:cell outer membrane"/>
    <property type="evidence" value="ECO:0007669"/>
    <property type="project" value="UniProtKB-SubCell"/>
</dbReference>
<name>Q7MBS1_VIBVY</name>
<protein>
    <submittedName>
        <fullName evidence="5">Putative outer membrane protein</fullName>
    </submittedName>
</protein>
<evidence type="ECO:0000256" key="4">
    <source>
        <dbReference type="SAM" id="SignalP"/>
    </source>
</evidence>
<dbReference type="InterPro" id="IPR033900">
    <property type="entry name" value="Gram_neg_porin_domain"/>
</dbReference>
<evidence type="ECO:0000313" key="6">
    <source>
        <dbReference type="Proteomes" id="UP000002675"/>
    </source>
</evidence>
<dbReference type="PANTHER" id="PTHR34501:SF2">
    <property type="entry name" value="OUTER MEMBRANE PORIN F-RELATED"/>
    <property type="match status" value="1"/>
</dbReference>
<dbReference type="HOGENOM" id="CLU_766700_0_0_6"/>
<reference evidence="5 6" key="1">
    <citation type="journal article" date="2003" name="Genome Res.">
        <title>Comparative genome analysis of Vibrio vulnificus, a marine pathogen.</title>
        <authorList>
            <person name="Chen C.Y."/>
            <person name="Wu K.M."/>
            <person name="Chang Y.C."/>
            <person name="Chang C.H."/>
            <person name="Tsai H.C."/>
            <person name="Liao T.L."/>
            <person name="Liu Y.M."/>
            <person name="Chen H.J."/>
            <person name="Shen A.B."/>
            <person name="Li J.C."/>
            <person name="Su T.L."/>
            <person name="Shao C.P."/>
            <person name="Lee C.T."/>
            <person name="Hor L.I."/>
            <person name="Tsai S.F."/>
        </authorList>
    </citation>
    <scope>NUCLEOTIDE SEQUENCE [LARGE SCALE GENOMIC DNA]</scope>
    <source>
        <strain evidence="5 6">YJ016</strain>
    </source>
</reference>
<accession>Q7MBS1</accession>
<dbReference type="eggNOG" id="COG3203">
    <property type="taxonomic scope" value="Bacteria"/>
</dbReference>
<dbReference type="InterPro" id="IPR023614">
    <property type="entry name" value="Porin_dom_sf"/>
</dbReference>
<dbReference type="KEGG" id="vvy:VVA1669"/>
<dbReference type="EMBL" id="BA000038">
    <property type="protein sequence ID" value="BAC97695.1"/>
    <property type="molecule type" value="Genomic_DNA"/>
</dbReference>
<evidence type="ECO:0000313" key="5">
    <source>
        <dbReference type="EMBL" id="BAC97695.1"/>
    </source>
</evidence>
<feature type="chain" id="PRO_5004289736" evidence="4">
    <location>
        <begin position="37"/>
        <end position="367"/>
    </location>
</feature>
<proteinExistence type="predicted"/>
<feature type="signal peptide" evidence="4">
    <location>
        <begin position="1"/>
        <end position="36"/>
    </location>
</feature>
<dbReference type="STRING" id="672.VV93_v1c45290"/>
<dbReference type="PANTHER" id="PTHR34501">
    <property type="entry name" value="PROTEIN YDDL-RELATED"/>
    <property type="match status" value="1"/>
</dbReference>
<dbReference type="CDD" id="cd00342">
    <property type="entry name" value="gram_neg_porins"/>
    <property type="match status" value="1"/>
</dbReference>
<evidence type="ECO:0000256" key="2">
    <source>
        <dbReference type="ARBA" id="ARBA00022729"/>
    </source>
</evidence>
<organism evidence="5 6">
    <name type="scientific">Vibrio vulnificus (strain YJ016)</name>
    <dbReference type="NCBI Taxonomy" id="196600"/>
    <lineage>
        <taxon>Bacteria</taxon>
        <taxon>Pseudomonadati</taxon>
        <taxon>Pseudomonadota</taxon>
        <taxon>Gammaproteobacteria</taxon>
        <taxon>Vibrionales</taxon>
        <taxon>Vibrionaceae</taxon>
        <taxon>Vibrio</taxon>
    </lineage>
</organism>
<dbReference type="InterPro" id="IPR050298">
    <property type="entry name" value="Gram-neg_bact_OMP"/>
</dbReference>
<dbReference type="SUPFAM" id="SSF56935">
    <property type="entry name" value="Porins"/>
    <property type="match status" value="1"/>
</dbReference>
<sequence>MSEKRKTSHLIEVMKMKKTLLSVLLPAAFISNTVLAAEIYQAEDGSTVDLYSRLGFNITNKNNAHGDGKGEFDGRIGLSGSQTINEHASVIGMAQYQVGAAEYANQVNDKPALTARYVWAGIDAKEYGRITGGRVSSGLIMFTDIGDVFASSDVSMARQANKVDKTATQVFRQDGTLQYQNQFGNLDVSAAYILGNNTSELDYGYNAALRYTIDMGDFGRLAPVVAMQKNKGDAREGNDTDYTFWGVGTRYYLGDVMLGALYSEDELQGFYAQTSTDKVTELTAVYNLSDKWALRAGYRSLQNSGGDELELSDTTLEVQYKLTARSSIYTSYVDRNGERGNNSGLETSFGGAHADESYYHFGLRYEL</sequence>
<dbReference type="GO" id="GO:0015288">
    <property type="term" value="F:porin activity"/>
    <property type="evidence" value="ECO:0007669"/>
    <property type="project" value="InterPro"/>
</dbReference>
<dbReference type="Proteomes" id="UP000002675">
    <property type="component" value="Chromosome II"/>
</dbReference>
<keyword evidence="2 4" id="KW-0732">Signal</keyword>
<evidence type="ECO:0000256" key="1">
    <source>
        <dbReference type="ARBA" id="ARBA00004571"/>
    </source>
</evidence>
<dbReference type="AlphaFoldDB" id="Q7MBS1"/>
<evidence type="ECO:0000256" key="3">
    <source>
        <dbReference type="ARBA" id="ARBA00023136"/>
    </source>
</evidence>
<comment type="subcellular location">
    <subcellularLocation>
        <location evidence="1">Cell outer membrane</location>
        <topology evidence="1">Multi-pass membrane protein</topology>
    </subcellularLocation>
</comment>